<dbReference type="RefSeq" id="WP_182580760.1">
    <property type="nucleotide sequence ID" value="NZ_JACIUY010000048.1"/>
</dbReference>
<feature type="region of interest" description="Disordered" evidence="2">
    <location>
        <begin position="45"/>
        <end position="98"/>
    </location>
</feature>
<organism evidence="4 5">
    <name type="scientific">Limosilactobacillus fastidiosus</name>
    <dbReference type="NCBI Taxonomy" id="2759855"/>
    <lineage>
        <taxon>Bacteria</taxon>
        <taxon>Bacillati</taxon>
        <taxon>Bacillota</taxon>
        <taxon>Bacilli</taxon>
        <taxon>Lactobacillales</taxon>
        <taxon>Lactobacillaceae</taxon>
        <taxon>Limosilactobacillus</taxon>
    </lineage>
</organism>
<accession>A0A7W3TZH5</accession>
<evidence type="ECO:0000313" key="6">
    <source>
        <dbReference type="Proteomes" id="UP000544052"/>
    </source>
</evidence>
<protein>
    <submittedName>
        <fullName evidence="4">DUF2325 domain-containing protein</fullName>
    </submittedName>
</protein>
<evidence type="ECO:0000256" key="1">
    <source>
        <dbReference type="ARBA" id="ARBA00007189"/>
    </source>
</evidence>
<dbReference type="Pfam" id="PF10087">
    <property type="entry name" value="DUF2325"/>
    <property type="match status" value="1"/>
</dbReference>
<dbReference type="EMBL" id="JACIUY010000048">
    <property type="protein sequence ID" value="MBB1085850.1"/>
    <property type="molecule type" value="Genomic_DNA"/>
</dbReference>
<proteinExistence type="inferred from homology"/>
<dbReference type="InterPro" id="IPR016772">
    <property type="entry name" value="UCP020408"/>
</dbReference>
<comment type="caution">
    <text evidence="4">The sequence shown here is derived from an EMBL/GenBank/DDBJ whole genome shotgun (WGS) entry which is preliminary data.</text>
</comment>
<feature type="compositionally biased region" description="Polar residues" evidence="2">
    <location>
        <begin position="86"/>
        <end position="95"/>
    </location>
</feature>
<gene>
    <name evidence="4" type="ORF">H5R63_03435</name>
    <name evidence="3" type="ORF">H5R64_06765</name>
</gene>
<dbReference type="EMBL" id="JACIUZ010000041">
    <property type="protein sequence ID" value="MBB1063458.1"/>
    <property type="molecule type" value="Genomic_DNA"/>
</dbReference>
<comment type="similarity">
    <text evidence="1">Belongs to the UPF0751 family.</text>
</comment>
<evidence type="ECO:0000313" key="5">
    <source>
        <dbReference type="Proteomes" id="UP000518255"/>
    </source>
</evidence>
<dbReference type="Proteomes" id="UP000518255">
    <property type="component" value="Unassembled WGS sequence"/>
</dbReference>
<name>A0A7W3TZH5_9LACO</name>
<keyword evidence="6" id="KW-1185">Reference proteome</keyword>
<sequence>MQLYDYRHELIDLLKNTSNDQESLKQTLQSLTTVINILNHYEDETHSSATKESKRLPHSENKAKRPTPRIRQASRSSLLTGPAHEVTTSSLSQPVTPEAVTVDTVSQEERLAADDLYLVHRKLSGAEINRHYYNEALIHSLHFPLKDGDIVQLDPQQMVRGLPLIRRVTADHLNNYVPEKIKVIEYAELTSVPGSDVLQINSTLKGNSILDEASANTIVVDPFKFPGRSLKAGMVIDYAYFDHGNGLEDAKNGSIRWIHEKQDFDTTKQPAKPKQVKKVAHPRHDYEKKLDYDLKQRIVLVITGDRERSQELKAVVDKHHGLYHTLDASMENKVSSSKMKREIRDADFIVVCIDKIHHRISQLANHHAKRYEKALAIANTTTNTAVERAIARALNGDPAYAQTSEDLANYEKK</sequence>
<evidence type="ECO:0000313" key="3">
    <source>
        <dbReference type="EMBL" id="MBB1063458.1"/>
    </source>
</evidence>
<dbReference type="AlphaFoldDB" id="A0A7W3TZH5"/>
<feature type="compositionally biased region" description="Basic and acidic residues" evidence="2">
    <location>
        <begin position="45"/>
        <end position="63"/>
    </location>
</feature>
<evidence type="ECO:0000256" key="2">
    <source>
        <dbReference type="SAM" id="MobiDB-lite"/>
    </source>
</evidence>
<dbReference type="Proteomes" id="UP000544052">
    <property type="component" value="Unassembled WGS sequence"/>
</dbReference>
<evidence type="ECO:0000313" key="4">
    <source>
        <dbReference type="EMBL" id="MBB1085850.1"/>
    </source>
</evidence>
<reference evidence="5 6" key="1">
    <citation type="submission" date="2020-07" db="EMBL/GenBank/DDBJ databases">
        <title>Description of Limosilactobacillus balticus sp. nov., Limosilactobacillus agrestis sp. nov., Limosilactobacillus albertensis sp. nov., Limosilactobacillus rudii sp. nov., Limosilactobacillus fastidiosus sp. nov., five novel Limosilactobacillus species isolated from the vertebrate gastrointestinal tract, and proposal of 6 subspecies of Limosilactobacillus reuteri adapted to the gastrointestinal tract of specific vertebrate hosts.</title>
        <authorList>
            <person name="Li F."/>
            <person name="Cheng C."/>
            <person name="Zheng J."/>
            <person name="Quevedo R.M."/>
            <person name="Li J."/>
            <person name="Roos S."/>
            <person name="Gaenzle M.G."/>
            <person name="Walter J."/>
        </authorList>
    </citation>
    <scope>NUCLEOTIDE SEQUENCE [LARGE SCALE GENOMIC DNA]</scope>
    <source>
        <strain evidence="4 5">WF-MA3-C</strain>
        <strain evidence="3 6">WF-MO7-1</strain>
    </source>
</reference>